<dbReference type="EMBL" id="BMCK01000003">
    <property type="protein sequence ID" value="GGD22720.1"/>
    <property type="molecule type" value="Genomic_DNA"/>
</dbReference>
<reference evidence="2" key="1">
    <citation type="journal article" date="2019" name="Int. J. Syst. Evol. Microbiol.">
        <title>The Global Catalogue of Microorganisms (GCM) 10K type strain sequencing project: providing services to taxonomists for standard genome sequencing and annotation.</title>
        <authorList>
            <consortium name="The Broad Institute Genomics Platform"/>
            <consortium name="The Broad Institute Genome Sequencing Center for Infectious Disease"/>
            <person name="Wu L."/>
            <person name="Ma J."/>
        </authorList>
    </citation>
    <scope>NUCLEOTIDE SEQUENCE [LARGE SCALE GENOMIC DNA]</scope>
    <source>
        <strain evidence="2">CCM 7403</strain>
    </source>
</reference>
<keyword evidence="2" id="KW-1185">Reference proteome</keyword>
<comment type="caution">
    <text evidence="1">The sequence shown here is derived from an EMBL/GenBank/DDBJ whole genome shotgun (WGS) entry which is preliminary data.</text>
</comment>
<accession>A0ABQ1QDK9</accession>
<sequence length="112" mass="11762">MVVAPAGCPRRTTPDVRRTLPAAVGASASPVRVVTLVARVPMPVLALDPSECKRLVRGDGAAPEWGDAVDESCVGDERAQAGIFMSLMPLLSEPKAERKIVSSSEPLAAQKK</sequence>
<name>A0ABQ1QDK9_9ACTN</name>
<organism evidence="1 2">
    <name type="scientific">Nocardioides daphniae</name>
    <dbReference type="NCBI Taxonomy" id="402297"/>
    <lineage>
        <taxon>Bacteria</taxon>
        <taxon>Bacillati</taxon>
        <taxon>Actinomycetota</taxon>
        <taxon>Actinomycetes</taxon>
        <taxon>Propionibacteriales</taxon>
        <taxon>Nocardioidaceae</taxon>
        <taxon>Nocardioides</taxon>
    </lineage>
</organism>
<evidence type="ECO:0000313" key="1">
    <source>
        <dbReference type="EMBL" id="GGD22720.1"/>
    </source>
</evidence>
<gene>
    <name evidence="1" type="ORF">GCM10007231_22260</name>
</gene>
<proteinExistence type="predicted"/>
<protein>
    <submittedName>
        <fullName evidence="1">Uncharacterized protein</fullName>
    </submittedName>
</protein>
<dbReference type="Proteomes" id="UP000630594">
    <property type="component" value="Unassembled WGS sequence"/>
</dbReference>
<evidence type="ECO:0000313" key="2">
    <source>
        <dbReference type="Proteomes" id="UP000630594"/>
    </source>
</evidence>